<dbReference type="Gene3D" id="3.40.50.150">
    <property type="entry name" value="Vaccinia Virus protein VP39"/>
    <property type="match status" value="1"/>
</dbReference>
<keyword evidence="3" id="KW-1185">Reference proteome</keyword>
<dbReference type="Pfam" id="PF06080">
    <property type="entry name" value="DUF938"/>
    <property type="match status" value="1"/>
</dbReference>
<name>B3RN34_TRIAD</name>
<comment type="similarity">
    <text evidence="1">Belongs to the UPF0585 family.</text>
</comment>
<dbReference type="EMBL" id="DS985242">
    <property type="protein sequence ID" value="EDV27383.1"/>
    <property type="molecule type" value="Genomic_DNA"/>
</dbReference>
<dbReference type="InterPro" id="IPR029063">
    <property type="entry name" value="SAM-dependent_MTases_sf"/>
</dbReference>
<dbReference type="eggNOG" id="ENOG502QVX9">
    <property type="taxonomic scope" value="Eukaryota"/>
</dbReference>
<dbReference type="HOGENOM" id="CLU_067698_0_0_1"/>
<proteinExistence type="inferred from homology"/>
<dbReference type="Proteomes" id="UP000009022">
    <property type="component" value="Unassembled WGS sequence"/>
</dbReference>
<dbReference type="SUPFAM" id="SSF53335">
    <property type="entry name" value="S-adenosyl-L-methionine-dependent methyltransferases"/>
    <property type="match status" value="1"/>
</dbReference>
<dbReference type="PANTHER" id="PTHR20974:SF0">
    <property type="entry name" value="UPF0585 PROTEIN CG18661"/>
    <property type="match status" value="1"/>
</dbReference>
<dbReference type="PhylomeDB" id="B3RN34"/>
<dbReference type="InParanoid" id="B3RN34"/>
<accession>B3RN34</accession>
<organism evidence="2 3">
    <name type="scientific">Trichoplax adhaerens</name>
    <name type="common">Trichoplax reptans</name>
    <dbReference type="NCBI Taxonomy" id="10228"/>
    <lineage>
        <taxon>Eukaryota</taxon>
        <taxon>Metazoa</taxon>
        <taxon>Placozoa</taxon>
        <taxon>Uniplacotomia</taxon>
        <taxon>Trichoplacea</taxon>
        <taxon>Trichoplacidae</taxon>
        <taxon>Trichoplax</taxon>
    </lineage>
</organism>
<dbReference type="FunCoup" id="B3RN34">
    <property type="interactions" value="331"/>
</dbReference>
<dbReference type="GeneID" id="6751002"/>
<dbReference type="RefSeq" id="XP_002109217.1">
    <property type="nucleotide sequence ID" value="XM_002109181.1"/>
</dbReference>
<reference evidence="2 3" key="1">
    <citation type="journal article" date="2008" name="Nature">
        <title>The Trichoplax genome and the nature of placozoans.</title>
        <authorList>
            <person name="Srivastava M."/>
            <person name="Begovic E."/>
            <person name="Chapman J."/>
            <person name="Putnam N.H."/>
            <person name="Hellsten U."/>
            <person name="Kawashima T."/>
            <person name="Kuo A."/>
            <person name="Mitros T."/>
            <person name="Salamov A."/>
            <person name="Carpenter M.L."/>
            <person name="Signorovitch A.Y."/>
            <person name="Moreno M.A."/>
            <person name="Kamm K."/>
            <person name="Grimwood J."/>
            <person name="Schmutz J."/>
            <person name="Shapiro H."/>
            <person name="Grigoriev I.V."/>
            <person name="Buss L.W."/>
            <person name="Schierwater B."/>
            <person name="Dellaporta S.L."/>
            <person name="Rokhsar D.S."/>
        </authorList>
    </citation>
    <scope>NUCLEOTIDE SEQUENCE [LARGE SCALE GENOMIC DNA]</scope>
    <source>
        <strain evidence="2 3">Grell-BS-1999</strain>
    </source>
</reference>
<dbReference type="AlphaFoldDB" id="B3RN34"/>
<evidence type="ECO:0000313" key="3">
    <source>
        <dbReference type="Proteomes" id="UP000009022"/>
    </source>
</evidence>
<protein>
    <recommendedName>
        <fullName evidence="4">Methyltransferase type 12 domain-containing protein</fullName>
    </recommendedName>
</protein>
<evidence type="ECO:0008006" key="4">
    <source>
        <dbReference type="Google" id="ProtNLM"/>
    </source>
</evidence>
<evidence type="ECO:0000256" key="1">
    <source>
        <dbReference type="ARBA" id="ARBA00008308"/>
    </source>
</evidence>
<dbReference type="CTD" id="6751002"/>
<dbReference type="PANTHER" id="PTHR20974">
    <property type="entry name" value="UPF0585 PROTEIN CG18661"/>
    <property type="match status" value="1"/>
</dbReference>
<gene>
    <name evidence="2" type="ORF">TRIADDRAFT_63612</name>
</gene>
<evidence type="ECO:0000313" key="2">
    <source>
        <dbReference type="EMBL" id="EDV27383.1"/>
    </source>
</evidence>
<sequence>MATHWFSASERNKHHICDVLKQVLNSNDSYSVAEVASGHGQHICFFAKEFRQSVWSPTEINAEYLNRLTENVNREQLSNVKPAVLLDASWEPSRWKESLSVNGYDLVININMVHISPFEATIGLFNGAASILKQNGYLLLYGPYAIHGVISPESNVKFHHWLKSKCTEWGLRDIFELETLAHKNNMVLEKTIDMPANNKILLFRKLSA</sequence>
<dbReference type="InterPro" id="IPR010342">
    <property type="entry name" value="DUF938"/>
</dbReference>
<dbReference type="KEGG" id="tad:TRIADDRAFT_63612"/>
<dbReference type="OrthoDB" id="10258744at2759"/>
<dbReference type="OMA" id="YLYGPYK"/>